<dbReference type="SUPFAM" id="SSF52980">
    <property type="entry name" value="Restriction endonuclease-like"/>
    <property type="match status" value="1"/>
</dbReference>
<dbReference type="InterPro" id="IPR019080">
    <property type="entry name" value="YqaJ_viral_recombinase"/>
</dbReference>
<proteinExistence type="predicted"/>
<dbReference type="Gene3D" id="3.90.320.10">
    <property type="match status" value="1"/>
</dbReference>
<organism evidence="2 3">
    <name type="scientific">Macrosiphum euphorbiae</name>
    <name type="common">potato aphid</name>
    <dbReference type="NCBI Taxonomy" id="13131"/>
    <lineage>
        <taxon>Eukaryota</taxon>
        <taxon>Metazoa</taxon>
        <taxon>Ecdysozoa</taxon>
        <taxon>Arthropoda</taxon>
        <taxon>Hexapoda</taxon>
        <taxon>Insecta</taxon>
        <taxon>Pterygota</taxon>
        <taxon>Neoptera</taxon>
        <taxon>Paraneoptera</taxon>
        <taxon>Hemiptera</taxon>
        <taxon>Sternorrhyncha</taxon>
        <taxon>Aphidomorpha</taxon>
        <taxon>Aphidoidea</taxon>
        <taxon>Aphididae</taxon>
        <taxon>Macrosiphini</taxon>
        <taxon>Macrosiphum</taxon>
    </lineage>
</organism>
<dbReference type="InterPro" id="IPR011335">
    <property type="entry name" value="Restrct_endonuc-II-like"/>
</dbReference>
<sequence length="178" mass="20696">MITLNLNMFPLDLKVHNFYYLYINIDDSKMMQVFNSTINQSNDLWKRERYFRLSASAKAHKIKTYRNWSDKGLLILCSTLLKENKLGKQGKINVTYGQQNEPIALEVFKQMYNKDVLNCGLIVDVKRPWLCASPDGLILNESGTIEKVLEIKCPISCKKKPIVDSNKNINVKYLEWDN</sequence>
<evidence type="ECO:0000313" key="3">
    <source>
        <dbReference type="Proteomes" id="UP001160148"/>
    </source>
</evidence>
<reference evidence="2 3" key="1">
    <citation type="submission" date="2023-01" db="EMBL/GenBank/DDBJ databases">
        <authorList>
            <person name="Whitehead M."/>
        </authorList>
    </citation>
    <scope>NUCLEOTIDE SEQUENCE [LARGE SCALE GENOMIC DNA]</scope>
</reference>
<gene>
    <name evidence="2" type="ORF">MEUPH1_LOCUS29719</name>
</gene>
<dbReference type="Proteomes" id="UP001160148">
    <property type="component" value="Unassembled WGS sequence"/>
</dbReference>
<dbReference type="EMBL" id="CARXXK010001472">
    <property type="protein sequence ID" value="CAI6376339.1"/>
    <property type="molecule type" value="Genomic_DNA"/>
</dbReference>
<dbReference type="Pfam" id="PF09588">
    <property type="entry name" value="YqaJ"/>
    <property type="match status" value="1"/>
</dbReference>
<feature type="domain" description="YqaJ viral recombinase" evidence="1">
    <location>
        <begin position="45"/>
        <end position="157"/>
    </location>
</feature>
<dbReference type="AlphaFoldDB" id="A0AAV0Y5X3"/>
<name>A0AAV0Y5X3_9HEMI</name>
<dbReference type="InterPro" id="IPR011604">
    <property type="entry name" value="PDDEXK-like_dom_sf"/>
</dbReference>
<dbReference type="InterPro" id="IPR051703">
    <property type="entry name" value="NF-kappa-B_Signaling_Reg"/>
</dbReference>
<dbReference type="GO" id="GO:0006281">
    <property type="term" value="P:DNA repair"/>
    <property type="evidence" value="ECO:0007669"/>
    <property type="project" value="UniProtKB-ARBA"/>
</dbReference>
<evidence type="ECO:0000313" key="2">
    <source>
        <dbReference type="EMBL" id="CAI6376339.1"/>
    </source>
</evidence>
<accession>A0AAV0Y5X3</accession>
<comment type="caution">
    <text evidence="2">The sequence shown here is derived from an EMBL/GenBank/DDBJ whole genome shotgun (WGS) entry which is preliminary data.</text>
</comment>
<dbReference type="PANTHER" id="PTHR46609:SF8">
    <property type="entry name" value="YQAJ VIRAL RECOMBINASE DOMAIN-CONTAINING PROTEIN"/>
    <property type="match status" value="1"/>
</dbReference>
<protein>
    <recommendedName>
        <fullName evidence="1">YqaJ viral recombinase domain-containing protein</fullName>
    </recommendedName>
</protein>
<dbReference type="CDD" id="cd22343">
    <property type="entry name" value="PDDEXK_lambda_exonuclease-like"/>
    <property type="match status" value="1"/>
</dbReference>
<evidence type="ECO:0000259" key="1">
    <source>
        <dbReference type="Pfam" id="PF09588"/>
    </source>
</evidence>
<keyword evidence="3" id="KW-1185">Reference proteome</keyword>
<dbReference type="PANTHER" id="PTHR46609">
    <property type="entry name" value="EXONUCLEASE, PHAGE-TYPE/RECB, C-TERMINAL DOMAIN-CONTAINING PROTEIN"/>
    <property type="match status" value="1"/>
</dbReference>